<dbReference type="SMART" id="SM00147">
    <property type="entry name" value="RasGEF"/>
    <property type="match status" value="1"/>
</dbReference>
<dbReference type="Pfam" id="PF02893">
    <property type="entry name" value="GRAM"/>
    <property type="match status" value="1"/>
</dbReference>
<feature type="compositionally biased region" description="Low complexity" evidence="4">
    <location>
        <begin position="28"/>
        <end position="37"/>
    </location>
</feature>
<feature type="region of interest" description="Disordered" evidence="4">
    <location>
        <begin position="252"/>
        <end position="285"/>
    </location>
</feature>
<dbReference type="InterPro" id="IPR008937">
    <property type="entry name" value="Ras-like_GEF"/>
</dbReference>
<feature type="compositionally biased region" description="Pro residues" evidence="4">
    <location>
        <begin position="81"/>
        <end position="91"/>
    </location>
</feature>
<feature type="region of interest" description="Disordered" evidence="4">
    <location>
        <begin position="1"/>
        <end position="38"/>
    </location>
</feature>
<feature type="domain" description="N-terminal Ras-GEF" evidence="6">
    <location>
        <begin position="1198"/>
        <end position="1330"/>
    </location>
</feature>
<dbReference type="FunCoup" id="D3BUL2">
    <property type="interactions" value="504"/>
</dbReference>
<feature type="region of interest" description="Disordered" evidence="4">
    <location>
        <begin position="1345"/>
        <end position="1384"/>
    </location>
</feature>
<feature type="region of interest" description="Disordered" evidence="4">
    <location>
        <begin position="157"/>
        <end position="209"/>
    </location>
</feature>
<dbReference type="InterPro" id="IPR001895">
    <property type="entry name" value="RASGEF_cat_dom"/>
</dbReference>
<keyword evidence="2 3" id="KW-0344">Guanine-nucleotide releasing factor</keyword>
<feature type="compositionally biased region" description="Low complexity" evidence="4">
    <location>
        <begin position="814"/>
        <end position="833"/>
    </location>
</feature>
<dbReference type="STRING" id="670386.D3BUL2"/>
<feature type="compositionally biased region" description="Low complexity" evidence="4">
    <location>
        <begin position="157"/>
        <end position="181"/>
    </location>
</feature>
<comment type="caution">
    <text evidence="8">The sequence shown here is derived from an EMBL/GenBank/DDBJ whole genome shotgun (WGS) entry which is preliminary data.</text>
</comment>
<evidence type="ECO:0000256" key="1">
    <source>
        <dbReference type="ARBA" id="ARBA00022468"/>
    </source>
</evidence>
<dbReference type="GO" id="GO:0007265">
    <property type="term" value="P:Ras protein signal transduction"/>
    <property type="evidence" value="ECO:0007669"/>
    <property type="project" value="TreeGrafter"/>
</dbReference>
<feature type="compositionally biased region" description="Low complexity" evidence="4">
    <location>
        <begin position="324"/>
        <end position="361"/>
    </location>
</feature>
<gene>
    <name evidence="8" type="primary">gflD</name>
    <name evidence="8" type="ORF">PPL_11833</name>
</gene>
<dbReference type="Pfam" id="PF00620">
    <property type="entry name" value="RhoGAP"/>
    <property type="match status" value="1"/>
</dbReference>
<proteinExistence type="predicted"/>
<evidence type="ECO:0000313" key="8">
    <source>
        <dbReference type="EMBL" id="EFA74800.1"/>
    </source>
</evidence>
<feature type="region of interest" description="Disordered" evidence="4">
    <location>
        <begin position="586"/>
        <end position="606"/>
    </location>
</feature>
<dbReference type="SUPFAM" id="SSF48350">
    <property type="entry name" value="GTPase activation domain, GAP"/>
    <property type="match status" value="1"/>
</dbReference>
<feature type="compositionally biased region" description="Polar residues" evidence="4">
    <location>
        <begin position="96"/>
        <end position="110"/>
    </location>
</feature>
<accession>D3BUL2</accession>
<dbReference type="SMART" id="SM00568">
    <property type="entry name" value="GRAM"/>
    <property type="match status" value="1"/>
</dbReference>
<dbReference type="PROSITE" id="PS50238">
    <property type="entry name" value="RHOGAP"/>
    <property type="match status" value="1"/>
</dbReference>
<dbReference type="GeneID" id="31367301"/>
<reference evidence="8 9" key="1">
    <citation type="journal article" date="2011" name="Genome Res.">
        <title>Phylogeny-wide analysis of social amoeba genomes highlights ancient origins for complex intercellular communication.</title>
        <authorList>
            <person name="Heidel A.J."/>
            <person name="Lawal H.M."/>
            <person name="Felder M."/>
            <person name="Schilde C."/>
            <person name="Helps N.R."/>
            <person name="Tunggal B."/>
            <person name="Rivero F."/>
            <person name="John U."/>
            <person name="Schleicher M."/>
            <person name="Eichinger L."/>
            <person name="Platzer M."/>
            <person name="Noegel A.A."/>
            <person name="Schaap P."/>
            <person name="Gloeckner G."/>
        </authorList>
    </citation>
    <scope>NUCLEOTIDE SEQUENCE [LARGE SCALE GENOMIC DNA]</scope>
    <source>
        <strain evidence="9">ATCC 26659 / Pp 5 / PN500</strain>
    </source>
</reference>
<feature type="compositionally biased region" description="Polar residues" evidence="4">
    <location>
        <begin position="736"/>
        <end position="746"/>
    </location>
</feature>
<dbReference type="InterPro" id="IPR008936">
    <property type="entry name" value="Rho_GTPase_activation_prot"/>
</dbReference>
<dbReference type="GO" id="GO:0005886">
    <property type="term" value="C:plasma membrane"/>
    <property type="evidence" value="ECO:0007669"/>
    <property type="project" value="TreeGrafter"/>
</dbReference>
<feature type="compositionally biased region" description="Low complexity" evidence="4">
    <location>
        <begin position="689"/>
        <end position="727"/>
    </location>
</feature>
<evidence type="ECO:0000259" key="7">
    <source>
        <dbReference type="PROSITE" id="PS50238"/>
    </source>
</evidence>
<dbReference type="Proteomes" id="UP000001396">
    <property type="component" value="Unassembled WGS sequence"/>
</dbReference>
<organism evidence="8 9">
    <name type="scientific">Heterostelium pallidum (strain ATCC 26659 / Pp 5 / PN500)</name>
    <name type="common">Cellular slime mold</name>
    <name type="synonym">Polysphondylium pallidum</name>
    <dbReference type="NCBI Taxonomy" id="670386"/>
    <lineage>
        <taxon>Eukaryota</taxon>
        <taxon>Amoebozoa</taxon>
        <taxon>Evosea</taxon>
        <taxon>Eumycetozoa</taxon>
        <taxon>Dictyostelia</taxon>
        <taxon>Acytosteliales</taxon>
        <taxon>Acytosteliaceae</taxon>
        <taxon>Heterostelium</taxon>
    </lineage>
</organism>
<dbReference type="SUPFAM" id="SSF48366">
    <property type="entry name" value="Ras GEF"/>
    <property type="match status" value="1"/>
</dbReference>
<dbReference type="InParanoid" id="D3BUL2"/>
<feature type="compositionally biased region" description="Pro residues" evidence="4">
    <location>
        <begin position="12"/>
        <end position="27"/>
    </location>
</feature>
<feature type="region of interest" description="Disordered" evidence="4">
    <location>
        <begin position="78"/>
        <end position="130"/>
    </location>
</feature>
<dbReference type="Gene3D" id="1.10.840.10">
    <property type="entry name" value="Ras guanine-nucleotide exchange factors catalytic domain"/>
    <property type="match status" value="1"/>
</dbReference>
<evidence type="ECO:0000259" key="5">
    <source>
        <dbReference type="PROSITE" id="PS50009"/>
    </source>
</evidence>
<dbReference type="Gene3D" id="1.10.555.10">
    <property type="entry name" value="Rho GTPase activation protein"/>
    <property type="match status" value="1"/>
</dbReference>
<dbReference type="OMA" id="FNRWSSW"/>
<dbReference type="Pfam" id="PF00617">
    <property type="entry name" value="RasGEF"/>
    <property type="match status" value="1"/>
</dbReference>
<feature type="domain" description="Ras-GEF" evidence="5">
    <location>
        <begin position="1409"/>
        <end position="1651"/>
    </location>
</feature>
<dbReference type="RefSeq" id="XP_020426934.1">
    <property type="nucleotide sequence ID" value="XM_020582580.1"/>
</dbReference>
<dbReference type="GO" id="GO:0005085">
    <property type="term" value="F:guanyl-nucleotide exchange factor activity"/>
    <property type="evidence" value="ECO:0007669"/>
    <property type="project" value="UniProtKB-KW"/>
</dbReference>
<feature type="region of interest" description="Disordered" evidence="4">
    <location>
        <begin position="324"/>
        <end position="363"/>
    </location>
</feature>
<feature type="compositionally biased region" description="Polar residues" evidence="4">
    <location>
        <begin position="757"/>
        <end position="773"/>
    </location>
</feature>
<feature type="region of interest" description="Disordered" evidence="4">
    <location>
        <begin position="805"/>
        <end position="841"/>
    </location>
</feature>
<sequence>MNNNNTQFVPYKPLPQLPPKRQPPLPPQQQQKQLPKQDISNTIIVEKQPIKYSSNNGQTSQPINNNNNQSLFQMYRKPNVTLPPTPTPTPQPLQISPDTSSNNNSLLQDNGKSDTSNKHNNNSGNGWKFANTPVNRVRAASNLPAPIHYQSPIITLNSSSSSSSSPSNSLKSSPSSPTLPKRVLQKPLPITPITPIKSFLNNNPNYTHMELPQHSRLKQTQQQHQQSSSLPSNSILSQMAASKFNNQIQTTTNNNHHQINNNDLSSSPLQQNNNNNNYNNNYGNNSNLAVTNSLTSLTNNINSYSNNGINTNVQLIPLTTTVSPTSTLTSSNLHSQTSTTNSSNSNNNSPQLSPLQSPTSPRKQTLIGKFKGFINTPINNNTNINDYIVSSSANLNNTTSSSIATTTNNNSNNNNNNYNSDSNNQSGDISNSINSNYYIMTKEKKISSEDIIKIFDLPKNEVILSEHPCAYRKKVSKAGKLYITTSYFCFYSLIFNSEIKEHQAFKDIKNIKKVTSIILGSSIEISTKDFKYVFGLFDSTDSAYWALMKQFSHYQSLSEVKPIAFLTKRLSLHNIFSISNDFGNEDQNNNAPPVGKSRKTKSIIINESEKNNEGRVRFTSMSAIQKDGAVVPLESNLMRTRSGSLPSYATTKRKKIKESFSQLIQTINKRQSPPPIPDFQQQFNKDDNNSYSTENNNNNNNNTSSTTTTTTTSTLKSTSTTKTNDSSFSPVFEENGASSTSPKNTVSNNILEQLTIKSTGSSVDNGETKSISPPIQRMKLKNRSITFGCDLNKDFKMDERSIITKEKEKEKEISTPSNSTSNQSSTPTANSPPRDLRDRSNSIFNIMKNRKKITKNKESEDKLSQMLISRRSKYDAAQLYLNEDVIGIPIEQLRIDDTGCPLFASMLFNHLESLVTETNQANTITIQSIYLSHIFGNPTRLSNNGSNGTGSAATPNGNGNTQLFVEEITEDQMEMELENNNCSQSANGLSSSSALKNRNGALERLLIRTKRGKEDVYKELGSSPRVIGELLKHFLRSLPQPLMPEQLLTCLEVEDHQYKISMIRSLIYSQQQAAWTLFRMMICHFVKLADQYSSCYRSSILTPDLNSLASSSSSVNNIGLYLSKQEIYEYISTIFGPLIIGTENDELNSTSTNSSTPDNNNSPSNYKKSIDTLLFILLNHLDFICDSINGVQYGIKKGKQIVKSAPIDQLIIKLTDVHYRDDTLLDTFNLTHEDYFISSTEYVERLFDLYNKSTEQKCIDSPWRLAVRERILYLIRKLMESKQRSYWQATDPVGSKLLLSIRQLISDNLKLRISSYEENKQLLQLDEYCKQQTDFSTIIFNSNSNSNSSNKSTTTTPNSSAPSTPTLSSTSSSVNTSPVSASPKKSKNDFILAATRTMPTRKFTVVDSDSAEVSIQIALLDEQTFSALHVSELLLNRFAKPAESPCFQAMVASFNRWSSWVGSEVVGATSSSARAALFERFIEIASNLLELNDFHGSYAITMGLQHYAIRRLTLSWEKVSRKSMSSYQSLQRLFATDANHKAYRERLHSAKSPLVPYIGIYSKDLFAVGDASPTTLKDNNYNDNNNNSYSNVTILNLDKMRQIQSILHLLQSYRQSSYPMKSVSTLQNKILDRQILNDDEMYEKSLLLEPRQQQ</sequence>
<feature type="domain" description="Rho-GAP" evidence="7">
    <location>
        <begin position="963"/>
        <end position="1184"/>
    </location>
</feature>
<dbReference type="InterPro" id="IPR000651">
    <property type="entry name" value="Ras-like_Gua-exchang_fac_N"/>
</dbReference>
<dbReference type="SMART" id="SM00324">
    <property type="entry name" value="RhoGAP"/>
    <property type="match status" value="1"/>
</dbReference>
<feature type="region of interest" description="Disordered" evidence="4">
    <location>
        <begin position="668"/>
        <end position="746"/>
    </location>
</feature>
<evidence type="ECO:0000256" key="3">
    <source>
        <dbReference type="PROSITE-ProRule" id="PRU00168"/>
    </source>
</evidence>
<dbReference type="InterPro" id="IPR023578">
    <property type="entry name" value="Ras_GEF_dom_sf"/>
</dbReference>
<dbReference type="PROSITE" id="PS50212">
    <property type="entry name" value="RASGEF_NTER"/>
    <property type="match status" value="1"/>
</dbReference>
<dbReference type="Gene3D" id="2.30.29.30">
    <property type="entry name" value="Pleckstrin-homology domain (PH domain)/Phosphotyrosine-binding domain (PTB)"/>
    <property type="match status" value="1"/>
</dbReference>
<dbReference type="EMBL" id="ADBJ01000060">
    <property type="protein sequence ID" value="EFA74800.1"/>
    <property type="molecule type" value="Genomic_DNA"/>
</dbReference>
<keyword evidence="9" id="KW-1185">Reference proteome</keyword>
<protein>
    <submittedName>
        <fullName evidence="8">RasGEF domain-containing protein</fullName>
    </submittedName>
</protein>
<feature type="region of interest" description="Disordered" evidence="4">
    <location>
        <begin position="757"/>
        <end position="776"/>
    </location>
</feature>
<dbReference type="PROSITE" id="PS50009">
    <property type="entry name" value="RASGEF_CAT"/>
    <property type="match status" value="1"/>
</dbReference>
<dbReference type="InterPro" id="IPR000198">
    <property type="entry name" value="RhoGAP_dom"/>
</dbReference>
<keyword evidence="1" id="KW-0343">GTPase activation</keyword>
<feature type="compositionally biased region" description="Low complexity" evidence="4">
    <location>
        <begin position="1345"/>
        <end position="1383"/>
    </location>
</feature>
<dbReference type="GO" id="GO:0005096">
    <property type="term" value="F:GTPase activator activity"/>
    <property type="evidence" value="ECO:0007669"/>
    <property type="project" value="UniProtKB-KW"/>
</dbReference>
<evidence type="ECO:0000256" key="2">
    <source>
        <dbReference type="ARBA" id="ARBA00022658"/>
    </source>
</evidence>
<evidence type="ECO:0000259" key="6">
    <source>
        <dbReference type="PROSITE" id="PS50212"/>
    </source>
</evidence>
<dbReference type="PANTHER" id="PTHR23113:SF99">
    <property type="entry name" value="RASGEF DOMAIN-CONTAINING PROTEIN"/>
    <property type="match status" value="1"/>
</dbReference>
<feature type="region of interest" description="Disordered" evidence="4">
    <location>
        <begin position="401"/>
        <end position="427"/>
    </location>
</feature>
<dbReference type="InterPro" id="IPR011993">
    <property type="entry name" value="PH-like_dom_sf"/>
</dbReference>
<feature type="compositionally biased region" description="Low complexity" evidence="4">
    <location>
        <begin position="401"/>
        <end position="426"/>
    </location>
</feature>
<evidence type="ECO:0000313" key="9">
    <source>
        <dbReference type="Proteomes" id="UP000001396"/>
    </source>
</evidence>
<name>D3BUL2_HETP5</name>
<dbReference type="InterPro" id="IPR036964">
    <property type="entry name" value="RASGEF_cat_dom_sf"/>
</dbReference>
<dbReference type="InterPro" id="IPR004182">
    <property type="entry name" value="GRAM"/>
</dbReference>
<evidence type="ECO:0000256" key="4">
    <source>
        <dbReference type="SAM" id="MobiDB-lite"/>
    </source>
</evidence>
<dbReference type="PANTHER" id="PTHR23113">
    <property type="entry name" value="GUANINE NUCLEOTIDE EXCHANGE FACTOR"/>
    <property type="match status" value="1"/>
</dbReference>